<name>A0A381MYX8_9ZZZZ</name>
<reference evidence="2" key="1">
    <citation type="submission" date="2018-05" db="EMBL/GenBank/DDBJ databases">
        <authorList>
            <person name="Lanie J.A."/>
            <person name="Ng W.-L."/>
            <person name="Kazmierczak K.M."/>
            <person name="Andrzejewski T.M."/>
            <person name="Davidsen T.M."/>
            <person name="Wayne K.J."/>
            <person name="Tettelin H."/>
            <person name="Glass J.I."/>
            <person name="Rusch D."/>
            <person name="Podicherti R."/>
            <person name="Tsui H.-C.T."/>
            <person name="Winkler M.E."/>
        </authorList>
    </citation>
    <scope>NUCLEOTIDE SEQUENCE</scope>
</reference>
<accession>A0A381MYX8</accession>
<proteinExistence type="predicted"/>
<feature type="non-terminal residue" evidence="2">
    <location>
        <position position="1"/>
    </location>
</feature>
<feature type="transmembrane region" description="Helical" evidence="1">
    <location>
        <begin position="46"/>
        <end position="64"/>
    </location>
</feature>
<protein>
    <submittedName>
        <fullName evidence="2">Uncharacterized protein</fullName>
    </submittedName>
</protein>
<dbReference type="EMBL" id="UINC01000022">
    <property type="protein sequence ID" value="SUZ47560.1"/>
    <property type="molecule type" value="Genomic_DNA"/>
</dbReference>
<keyword evidence="1" id="KW-0812">Transmembrane</keyword>
<organism evidence="2">
    <name type="scientific">marine metagenome</name>
    <dbReference type="NCBI Taxonomy" id="408172"/>
    <lineage>
        <taxon>unclassified sequences</taxon>
        <taxon>metagenomes</taxon>
        <taxon>ecological metagenomes</taxon>
    </lineage>
</organism>
<evidence type="ECO:0000256" key="1">
    <source>
        <dbReference type="SAM" id="Phobius"/>
    </source>
</evidence>
<gene>
    <name evidence="2" type="ORF">METZ01_LOCUS414</name>
</gene>
<sequence>VISKQQKQERDVDAKKHVHEQSYPRRLLVANSYLILKKGHRYLPPIVRAVLGLVLVVLGFLGFLPILGFWMIPLGLALIATDIPPFGRWLKQRLRHNRHNKKRT</sequence>
<keyword evidence="1" id="KW-1133">Transmembrane helix</keyword>
<keyword evidence="1" id="KW-0472">Membrane</keyword>
<dbReference type="AlphaFoldDB" id="A0A381MYX8"/>
<evidence type="ECO:0000313" key="2">
    <source>
        <dbReference type="EMBL" id="SUZ47560.1"/>
    </source>
</evidence>